<reference evidence="1 2" key="1">
    <citation type="submission" date="2018-11" db="EMBL/GenBank/DDBJ databases">
        <authorList>
            <consortium name="Pathogen Informatics"/>
        </authorList>
    </citation>
    <scope>NUCLEOTIDE SEQUENCE [LARGE SCALE GENOMIC DNA]</scope>
</reference>
<evidence type="ECO:0000313" key="2">
    <source>
        <dbReference type="Proteomes" id="UP000270094"/>
    </source>
</evidence>
<dbReference type="OrthoDB" id="5907628at2759"/>
<proteinExistence type="predicted"/>
<organism evidence="1 2">
    <name type="scientific">Strongylus vulgaris</name>
    <name type="common">Blood worm</name>
    <dbReference type="NCBI Taxonomy" id="40348"/>
    <lineage>
        <taxon>Eukaryota</taxon>
        <taxon>Metazoa</taxon>
        <taxon>Ecdysozoa</taxon>
        <taxon>Nematoda</taxon>
        <taxon>Chromadorea</taxon>
        <taxon>Rhabditida</taxon>
        <taxon>Rhabditina</taxon>
        <taxon>Rhabditomorpha</taxon>
        <taxon>Strongyloidea</taxon>
        <taxon>Strongylidae</taxon>
        <taxon>Strongylus</taxon>
    </lineage>
</organism>
<accession>A0A3P7J145</accession>
<name>A0A3P7J145_STRVU</name>
<protein>
    <submittedName>
        <fullName evidence="1">Uncharacterized protein</fullName>
    </submittedName>
</protein>
<evidence type="ECO:0000313" key="1">
    <source>
        <dbReference type="EMBL" id="VDM74083.1"/>
    </source>
</evidence>
<gene>
    <name evidence="1" type="ORF">SVUK_LOCUS9081</name>
</gene>
<dbReference type="EMBL" id="UYYB01034097">
    <property type="protein sequence ID" value="VDM74083.1"/>
    <property type="molecule type" value="Genomic_DNA"/>
</dbReference>
<keyword evidence="2" id="KW-1185">Reference proteome</keyword>
<dbReference type="AlphaFoldDB" id="A0A3P7J145"/>
<dbReference type="Proteomes" id="UP000270094">
    <property type="component" value="Unassembled WGS sequence"/>
</dbReference>
<sequence length="63" mass="7211">MDASGLKGDELVIGAKEKLMGSKNRFWLNLGVNEQAREQEWERRMLLLATWPSKIRTSLSHAL</sequence>